<dbReference type="InterPro" id="IPR010065">
    <property type="entry name" value="AA_ABC_transptr_permease_3TM"/>
</dbReference>
<evidence type="ECO:0000259" key="10">
    <source>
        <dbReference type="PROSITE" id="PS50928"/>
    </source>
</evidence>
<dbReference type="AlphaFoldDB" id="A0A0P0Z3X5"/>
<evidence type="ECO:0000256" key="6">
    <source>
        <dbReference type="ARBA" id="ARBA00022692"/>
    </source>
</evidence>
<comment type="subcellular location">
    <subcellularLocation>
        <location evidence="1">Cell inner membrane</location>
        <topology evidence="1">Multi-pass membrane protein</topology>
    </subcellularLocation>
    <subcellularLocation>
        <location evidence="9">Cell membrane</location>
        <topology evidence="9">Multi-pass membrane protein</topology>
    </subcellularLocation>
</comment>
<dbReference type="OrthoDB" id="4404959at2"/>
<evidence type="ECO:0000256" key="9">
    <source>
        <dbReference type="RuleBase" id="RU363032"/>
    </source>
</evidence>
<keyword evidence="5" id="KW-0997">Cell inner membrane</keyword>
<evidence type="ECO:0000256" key="2">
    <source>
        <dbReference type="ARBA" id="ARBA00010072"/>
    </source>
</evidence>
<evidence type="ECO:0000256" key="5">
    <source>
        <dbReference type="ARBA" id="ARBA00022519"/>
    </source>
</evidence>
<feature type="transmembrane region" description="Helical" evidence="9">
    <location>
        <begin position="20"/>
        <end position="41"/>
    </location>
</feature>
<dbReference type="PROSITE" id="PS50928">
    <property type="entry name" value="ABC_TM1"/>
    <property type="match status" value="1"/>
</dbReference>
<feature type="transmembrane region" description="Helical" evidence="9">
    <location>
        <begin position="53"/>
        <end position="74"/>
    </location>
</feature>
<comment type="similarity">
    <text evidence="2">Belongs to the binding-protein-dependent transport system permease family. HisMQ subfamily.</text>
</comment>
<evidence type="ECO:0000256" key="8">
    <source>
        <dbReference type="ARBA" id="ARBA00023136"/>
    </source>
</evidence>
<dbReference type="PANTHER" id="PTHR30614:SF10">
    <property type="entry name" value="ARGININE ABC TRANSPORTER PERMEASE PROTEIN ARTM"/>
    <property type="match status" value="1"/>
</dbReference>
<evidence type="ECO:0000313" key="11">
    <source>
        <dbReference type="EMBL" id="BAT28502.1"/>
    </source>
</evidence>
<dbReference type="GO" id="GO:0022857">
    <property type="term" value="F:transmembrane transporter activity"/>
    <property type="evidence" value="ECO:0007669"/>
    <property type="project" value="InterPro"/>
</dbReference>
<keyword evidence="3 9" id="KW-0813">Transport</keyword>
<evidence type="ECO:0000256" key="7">
    <source>
        <dbReference type="ARBA" id="ARBA00022989"/>
    </source>
</evidence>
<sequence length="226" mass="24391">MSVDLFLPAFQTIMTGFQLTLVITLAAFVLGQVLALPLALARNAQSPWLRRPAATYTFAVRGSPLLVQLFLVYYGLGQIEAIRDSIFWPILRSAVYCSILTIGLNSAAYMAELLAGALRQLPPGQVEAGQALGLGRFALLVRVVLPQVYRSVLPAIGNEIILVMKGSTLASAVTVMEMTGAARTFVTRTYAPFETFLIAGAIYLLLGALFGKVFGLLERRVAIPGR</sequence>
<dbReference type="PANTHER" id="PTHR30614">
    <property type="entry name" value="MEMBRANE COMPONENT OF AMINO ACID ABC TRANSPORTER"/>
    <property type="match status" value="1"/>
</dbReference>
<dbReference type="RefSeq" id="WP_062226497.1">
    <property type="nucleotide sequence ID" value="NZ_BBWR01000002.1"/>
</dbReference>
<dbReference type="InterPro" id="IPR000515">
    <property type="entry name" value="MetI-like"/>
</dbReference>
<dbReference type="NCBIfam" id="TIGR01726">
    <property type="entry name" value="HEQRo_perm_3TM"/>
    <property type="match status" value="1"/>
</dbReference>
<dbReference type="InterPro" id="IPR035906">
    <property type="entry name" value="MetI-like_sf"/>
</dbReference>
<dbReference type="Pfam" id="PF00528">
    <property type="entry name" value="BPD_transp_1"/>
    <property type="match status" value="1"/>
</dbReference>
<dbReference type="GO" id="GO:0043190">
    <property type="term" value="C:ATP-binding cassette (ABC) transporter complex"/>
    <property type="evidence" value="ECO:0007669"/>
    <property type="project" value="InterPro"/>
</dbReference>
<evidence type="ECO:0000256" key="4">
    <source>
        <dbReference type="ARBA" id="ARBA00022475"/>
    </source>
</evidence>
<evidence type="ECO:0000256" key="1">
    <source>
        <dbReference type="ARBA" id="ARBA00004429"/>
    </source>
</evidence>
<feature type="domain" description="ABC transmembrane type-1" evidence="10">
    <location>
        <begin position="17"/>
        <end position="215"/>
    </location>
</feature>
<keyword evidence="4" id="KW-1003">Cell membrane</keyword>
<proteinExistence type="inferred from homology"/>
<keyword evidence="6 9" id="KW-0812">Transmembrane</keyword>
<dbReference type="EMBL" id="LC066377">
    <property type="protein sequence ID" value="BAT28502.1"/>
    <property type="molecule type" value="Genomic_DNA"/>
</dbReference>
<accession>A0A0P0Z3X5</accession>
<dbReference type="CDD" id="cd06261">
    <property type="entry name" value="TM_PBP2"/>
    <property type="match status" value="1"/>
</dbReference>
<evidence type="ECO:0000256" key="3">
    <source>
        <dbReference type="ARBA" id="ARBA00022448"/>
    </source>
</evidence>
<reference evidence="11" key="1">
    <citation type="journal article" date="2015" name="Proc. Natl. Acad. Sci. U.S.A.">
        <title>Bacterial clade with the ribosomal RNA operon on a small plasmid rather than the chromosome.</title>
        <authorList>
            <person name="Anda M."/>
            <person name="Ohtsubo Y."/>
            <person name="Okubo T."/>
            <person name="Sugawara M."/>
            <person name="Nagata Y."/>
            <person name="Tsuda M."/>
            <person name="Minamisawa K."/>
            <person name="Mitsui H."/>
        </authorList>
    </citation>
    <scope>NUCLEOTIDE SEQUENCE</scope>
    <source>
        <strain evidence="11">JCM 14755</strain>
    </source>
</reference>
<name>A0A0P0Z3X5_9HYPH</name>
<feature type="transmembrane region" description="Helical" evidence="9">
    <location>
        <begin position="196"/>
        <end position="217"/>
    </location>
</feature>
<dbReference type="GO" id="GO:0006865">
    <property type="term" value="P:amino acid transport"/>
    <property type="evidence" value="ECO:0007669"/>
    <property type="project" value="TreeGrafter"/>
</dbReference>
<keyword evidence="7 9" id="KW-1133">Transmembrane helix</keyword>
<dbReference type="InterPro" id="IPR043429">
    <property type="entry name" value="ArtM/GltK/GlnP/TcyL/YhdX-like"/>
</dbReference>
<protein>
    <submittedName>
        <fullName evidence="11">Amino acid ABC transporter, permease protein</fullName>
    </submittedName>
</protein>
<keyword evidence="8 9" id="KW-0472">Membrane</keyword>
<dbReference type="SUPFAM" id="SSF161098">
    <property type="entry name" value="MetI-like"/>
    <property type="match status" value="1"/>
</dbReference>
<dbReference type="Gene3D" id="1.10.3720.10">
    <property type="entry name" value="MetI-like"/>
    <property type="match status" value="1"/>
</dbReference>
<organism evidence="11">
    <name type="scientific">Aureimonas frigidaquae</name>
    <dbReference type="NCBI Taxonomy" id="424757"/>
    <lineage>
        <taxon>Bacteria</taxon>
        <taxon>Pseudomonadati</taxon>
        <taxon>Pseudomonadota</taxon>
        <taxon>Alphaproteobacteria</taxon>
        <taxon>Hyphomicrobiales</taxon>
        <taxon>Aurantimonadaceae</taxon>
        <taxon>Aureimonas</taxon>
    </lineage>
</organism>
<feature type="transmembrane region" description="Helical" evidence="9">
    <location>
        <begin position="86"/>
        <end position="110"/>
    </location>
</feature>